<dbReference type="NCBIfam" id="TIGR01882">
    <property type="entry name" value="peptidase-T"/>
    <property type="match status" value="1"/>
</dbReference>
<dbReference type="RefSeq" id="WP_012414699.1">
    <property type="nucleotide sequence ID" value="NC_010644.1"/>
</dbReference>
<evidence type="ECO:0000256" key="7">
    <source>
        <dbReference type="NCBIfam" id="TIGR01882"/>
    </source>
</evidence>
<feature type="binding site" evidence="9">
    <location>
        <position position="201"/>
    </location>
    <ligand>
        <name>Zn(2+)</name>
        <dbReference type="ChEBI" id="CHEBI:29105"/>
        <label>1</label>
    </ligand>
</feature>
<reference evidence="11 12" key="1">
    <citation type="journal article" date="2009" name="Appl. Environ. Microbiol.">
        <title>Genomic analysis of 'Elusimicrobium minutum,' the first cultivated representative of the phylum 'Elusimicrobia' (formerly termite group 1).</title>
        <authorList>
            <person name="Herlemann D.P.R."/>
            <person name="Geissinger O."/>
            <person name="Ikeda-Ohtsubo W."/>
            <person name="Kunin V."/>
            <person name="Sun H."/>
            <person name="Lapidus A."/>
            <person name="Hugenholtz P."/>
            <person name="Brune A."/>
        </authorList>
    </citation>
    <scope>NUCLEOTIDE SEQUENCE [LARGE SCALE GENOMIC DNA]</scope>
    <source>
        <strain evidence="11 12">Pei191</strain>
    </source>
</reference>
<evidence type="ECO:0000256" key="1">
    <source>
        <dbReference type="ARBA" id="ARBA00009692"/>
    </source>
</evidence>
<evidence type="ECO:0000313" key="11">
    <source>
        <dbReference type="EMBL" id="ACC98084.1"/>
    </source>
</evidence>
<keyword evidence="4 11" id="KW-0378">Hydrolase</keyword>
<evidence type="ECO:0000256" key="9">
    <source>
        <dbReference type="PIRSR" id="PIRSR037215-2"/>
    </source>
</evidence>
<evidence type="ECO:0000259" key="10">
    <source>
        <dbReference type="Pfam" id="PF07687"/>
    </source>
</evidence>
<feature type="binding site" evidence="9">
    <location>
        <position position="144"/>
    </location>
    <ligand>
        <name>Zn(2+)</name>
        <dbReference type="ChEBI" id="CHEBI:29105"/>
        <label>2</label>
    </ligand>
</feature>
<dbReference type="OrthoDB" id="9804934at2"/>
<feature type="active site" description="Proton acceptor" evidence="8">
    <location>
        <position position="178"/>
    </location>
</feature>
<protein>
    <recommendedName>
        <fullName evidence="7">Peptidase T</fullName>
        <ecNumber evidence="7">3.4.11.4</ecNumber>
    </recommendedName>
</protein>
<evidence type="ECO:0000256" key="3">
    <source>
        <dbReference type="ARBA" id="ARBA00022723"/>
    </source>
</evidence>
<dbReference type="GO" id="GO:0006518">
    <property type="term" value="P:peptide metabolic process"/>
    <property type="evidence" value="ECO:0007669"/>
    <property type="project" value="InterPro"/>
</dbReference>
<dbReference type="SUPFAM" id="SSF55031">
    <property type="entry name" value="Bacterial exopeptidase dimerisation domain"/>
    <property type="match status" value="1"/>
</dbReference>
<dbReference type="GO" id="GO:0005829">
    <property type="term" value="C:cytosol"/>
    <property type="evidence" value="ECO:0007669"/>
    <property type="project" value="TreeGrafter"/>
</dbReference>
<dbReference type="AlphaFoldDB" id="B2KCG3"/>
<keyword evidence="5 9" id="KW-0862">Zinc</keyword>
<dbReference type="PROSITE" id="PS00759">
    <property type="entry name" value="ARGE_DAPE_CPG2_2"/>
    <property type="match status" value="1"/>
</dbReference>
<sequence length="408" mass="44749">MDFKQNILEKFLRYVKTETTSDTESSSKPSTKTQLEFAAVLAKEMETLGIKDIKISKTGHLTGSIPANNDAKAPTIGFIAHIDTSPDFNGKNVNPQIHKNYAGGAIVINKDKNMSISPEMDKILNDVTGHDIITTDGNSLLGADDKAGIAIIMTMAQYLKNNPSFKHGPVKIAFTPDEEIGTGILDFDVADFKADFAYTVDGSVMGEIENGNFNADKFKIEITGVNCHPGTAKDVMVNPVRVAADLINRWPESKLPETTEGEEGFILFNTLKGNIEKTEIGGIIREHDLKKLTDLEDSLKKIIEDTKAKFKGAQIKLTISEQYRNMKDVLAKNPEAMNKLLSALEDMGIKYKISQIRGGTDGARLSFMGLPTPNIFAGYSQPHGPYEWASLDAMAIACKFILKIVEVK</sequence>
<feature type="binding site" evidence="9">
    <location>
        <position position="383"/>
    </location>
    <ligand>
        <name>Zn(2+)</name>
        <dbReference type="ChEBI" id="CHEBI:29105"/>
        <label>2</label>
    </ligand>
</feature>
<dbReference type="Gene3D" id="3.40.630.10">
    <property type="entry name" value="Zn peptidases"/>
    <property type="match status" value="1"/>
</dbReference>
<dbReference type="PANTHER" id="PTHR42994:SF1">
    <property type="entry name" value="PEPTIDASE T"/>
    <property type="match status" value="1"/>
</dbReference>
<accession>B2KCG3</accession>
<dbReference type="NCBIfam" id="NF009920">
    <property type="entry name" value="PRK13381.1"/>
    <property type="match status" value="1"/>
</dbReference>
<keyword evidence="6" id="KW-0482">Metalloprotease</keyword>
<dbReference type="SUPFAM" id="SSF53187">
    <property type="entry name" value="Zn-dependent exopeptidases"/>
    <property type="match status" value="1"/>
</dbReference>
<keyword evidence="11" id="KW-0031">Aminopeptidase</keyword>
<dbReference type="PANTHER" id="PTHR42994">
    <property type="entry name" value="PEPTIDASE T"/>
    <property type="match status" value="1"/>
</dbReference>
<dbReference type="Proteomes" id="UP000001029">
    <property type="component" value="Chromosome"/>
</dbReference>
<evidence type="ECO:0000313" key="12">
    <source>
        <dbReference type="Proteomes" id="UP000001029"/>
    </source>
</evidence>
<dbReference type="NCBIfam" id="NF003976">
    <property type="entry name" value="PRK05469.1"/>
    <property type="match status" value="1"/>
</dbReference>
<dbReference type="KEGG" id="emi:Emin_0529"/>
<dbReference type="Pfam" id="PF01546">
    <property type="entry name" value="Peptidase_M20"/>
    <property type="match status" value="1"/>
</dbReference>
<keyword evidence="2" id="KW-0645">Protease</keyword>
<evidence type="ECO:0000256" key="5">
    <source>
        <dbReference type="ARBA" id="ARBA00022833"/>
    </source>
</evidence>
<dbReference type="EC" id="3.4.11.4" evidence="7"/>
<dbReference type="Gene3D" id="3.30.70.360">
    <property type="match status" value="1"/>
</dbReference>
<dbReference type="InterPro" id="IPR011650">
    <property type="entry name" value="Peptidase_M20_dimer"/>
</dbReference>
<feature type="binding site" evidence="9">
    <location>
        <position position="179"/>
    </location>
    <ligand>
        <name>Zn(2+)</name>
        <dbReference type="ChEBI" id="CHEBI:29105"/>
        <label>2</label>
    </ligand>
</feature>
<dbReference type="STRING" id="445932.Emin_0529"/>
<evidence type="ECO:0000256" key="2">
    <source>
        <dbReference type="ARBA" id="ARBA00022670"/>
    </source>
</evidence>
<dbReference type="GO" id="GO:0008237">
    <property type="term" value="F:metallopeptidase activity"/>
    <property type="evidence" value="ECO:0007669"/>
    <property type="project" value="UniProtKB-KW"/>
</dbReference>
<organism evidence="11 12">
    <name type="scientific">Elusimicrobium minutum (strain Pei191)</name>
    <dbReference type="NCBI Taxonomy" id="445932"/>
    <lineage>
        <taxon>Bacteria</taxon>
        <taxon>Pseudomonadati</taxon>
        <taxon>Elusimicrobiota</taxon>
        <taxon>Elusimicrobia</taxon>
        <taxon>Elusimicrobiales</taxon>
        <taxon>Elusimicrobiaceae</taxon>
        <taxon>Elusimicrobium</taxon>
    </lineage>
</organism>
<feature type="active site" evidence="8">
    <location>
        <position position="83"/>
    </location>
</feature>
<gene>
    <name evidence="11" type="ordered locus">Emin_0529</name>
</gene>
<keyword evidence="12" id="KW-1185">Reference proteome</keyword>
<feature type="domain" description="Peptidase M20 dimerisation" evidence="10">
    <location>
        <begin position="210"/>
        <end position="309"/>
    </location>
</feature>
<dbReference type="InterPro" id="IPR010161">
    <property type="entry name" value="Peptidase_M20B"/>
</dbReference>
<comment type="cofactor">
    <cofactor evidence="9">
        <name>Zn(2+)</name>
        <dbReference type="ChEBI" id="CHEBI:29105"/>
    </cofactor>
    <text evidence="9">Binds 2 Zn(2+) ions per subunit.</text>
</comment>
<feature type="binding site" evidence="9">
    <location>
        <position position="144"/>
    </location>
    <ligand>
        <name>Zn(2+)</name>
        <dbReference type="ChEBI" id="CHEBI:29105"/>
        <label>1</label>
    </ligand>
</feature>
<dbReference type="InterPro" id="IPR002933">
    <property type="entry name" value="Peptidase_M20"/>
</dbReference>
<dbReference type="InterPro" id="IPR036264">
    <property type="entry name" value="Bact_exopeptidase_dim_dom"/>
</dbReference>
<evidence type="ECO:0000256" key="4">
    <source>
        <dbReference type="ARBA" id="ARBA00022801"/>
    </source>
</evidence>
<dbReference type="HOGENOM" id="CLU_053676_0_0_0"/>
<dbReference type="Pfam" id="PF07687">
    <property type="entry name" value="M20_dimer"/>
    <property type="match status" value="1"/>
</dbReference>
<dbReference type="PROSITE" id="PS00758">
    <property type="entry name" value="ARGE_DAPE_CPG2_1"/>
    <property type="match status" value="1"/>
</dbReference>
<keyword evidence="3 9" id="KW-0479">Metal-binding</keyword>
<comment type="similarity">
    <text evidence="1">Belongs to the peptidase M20B family.</text>
</comment>
<name>B2KCG3_ELUMP</name>
<dbReference type="EMBL" id="CP001055">
    <property type="protein sequence ID" value="ACC98084.1"/>
    <property type="molecule type" value="Genomic_DNA"/>
</dbReference>
<dbReference type="PIRSF" id="PIRSF037215">
    <property type="entry name" value="Peptidase_M20B"/>
    <property type="match status" value="1"/>
</dbReference>
<dbReference type="GO" id="GO:0008270">
    <property type="term" value="F:zinc ion binding"/>
    <property type="evidence" value="ECO:0007669"/>
    <property type="project" value="InterPro"/>
</dbReference>
<feature type="binding site" evidence="9">
    <location>
        <position position="81"/>
    </location>
    <ligand>
        <name>Zn(2+)</name>
        <dbReference type="ChEBI" id="CHEBI:29105"/>
        <label>1</label>
    </ligand>
</feature>
<dbReference type="GO" id="GO:0006508">
    <property type="term" value="P:proteolysis"/>
    <property type="evidence" value="ECO:0007669"/>
    <property type="project" value="UniProtKB-UniRule"/>
</dbReference>
<evidence type="ECO:0000256" key="8">
    <source>
        <dbReference type="PIRSR" id="PIRSR037215-1"/>
    </source>
</evidence>
<dbReference type="InterPro" id="IPR001261">
    <property type="entry name" value="ArgE/DapE_CS"/>
</dbReference>
<evidence type="ECO:0000256" key="6">
    <source>
        <dbReference type="ARBA" id="ARBA00023049"/>
    </source>
</evidence>
<proteinExistence type="inferred from homology"/>
<dbReference type="GO" id="GO:0045148">
    <property type="term" value="F:tripeptide aminopeptidase activity"/>
    <property type="evidence" value="ECO:0007669"/>
    <property type="project" value="UniProtKB-UniRule"/>
</dbReference>